<evidence type="ECO:0000256" key="1">
    <source>
        <dbReference type="ARBA" id="ARBA00023015"/>
    </source>
</evidence>
<evidence type="ECO:0000256" key="3">
    <source>
        <dbReference type="ARBA" id="ARBA00023163"/>
    </source>
</evidence>
<evidence type="ECO:0000313" key="5">
    <source>
        <dbReference type="EMBL" id="GAA5098127.1"/>
    </source>
</evidence>
<dbReference type="Pfam" id="PF22200">
    <property type="entry name" value="ExsA_N"/>
    <property type="match status" value="1"/>
</dbReference>
<keyword evidence="1" id="KW-0805">Transcription regulation</keyword>
<organism evidence="5 6">
    <name type="scientific">Chryseobacterium ginsengisoli</name>
    <dbReference type="NCBI Taxonomy" id="363853"/>
    <lineage>
        <taxon>Bacteria</taxon>
        <taxon>Pseudomonadati</taxon>
        <taxon>Bacteroidota</taxon>
        <taxon>Flavobacteriia</taxon>
        <taxon>Flavobacteriales</taxon>
        <taxon>Weeksellaceae</taxon>
        <taxon>Chryseobacterium group</taxon>
        <taxon>Chryseobacterium</taxon>
    </lineage>
</organism>
<dbReference type="Proteomes" id="UP001500353">
    <property type="component" value="Unassembled WGS sequence"/>
</dbReference>
<dbReference type="InterPro" id="IPR009057">
    <property type="entry name" value="Homeodomain-like_sf"/>
</dbReference>
<evidence type="ECO:0000313" key="6">
    <source>
        <dbReference type="Proteomes" id="UP001500353"/>
    </source>
</evidence>
<dbReference type="EMBL" id="BAABHX010000006">
    <property type="protein sequence ID" value="GAA5098127.1"/>
    <property type="molecule type" value="Genomic_DNA"/>
</dbReference>
<dbReference type="Gene3D" id="1.10.10.60">
    <property type="entry name" value="Homeodomain-like"/>
    <property type="match status" value="1"/>
</dbReference>
<keyword evidence="6" id="KW-1185">Reference proteome</keyword>
<accession>A0ABP9ML09</accession>
<dbReference type="Pfam" id="PF12833">
    <property type="entry name" value="HTH_18"/>
    <property type="match status" value="1"/>
</dbReference>
<keyword evidence="3" id="KW-0804">Transcription</keyword>
<gene>
    <name evidence="5" type="ORF">GCM10023210_33980</name>
</gene>
<feature type="domain" description="HTH araC/xylS-type" evidence="4">
    <location>
        <begin position="131"/>
        <end position="229"/>
    </location>
</feature>
<dbReference type="SUPFAM" id="SSF46689">
    <property type="entry name" value="Homeodomain-like"/>
    <property type="match status" value="1"/>
</dbReference>
<dbReference type="InterPro" id="IPR018060">
    <property type="entry name" value="HTH_AraC"/>
</dbReference>
<dbReference type="PANTHER" id="PTHR46796:SF13">
    <property type="entry name" value="HTH-TYPE TRANSCRIPTIONAL ACTIVATOR RHAS"/>
    <property type="match status" value="1"/>
</dbReference>
<name>A0ABP9ML09_9FLAO</name>
<keyword evidence="2" id="KW-0238">DNA-binding</keyword>
<comment type="caution">
    <text evidence="5">The sequence shown here is derived from an EMBL/GenBank/DDBJ whole genome shotgun (WGS) entry which is preliminary data.</text>
</comment>
<dbReference type="PROSITE" id="PS01124">
    <property type="entry name" value="HTH_ARAC_FAMILY_2"/>
    <property type="match status" value="1"/>
</dbReference>
<evidence type="ECO:0000256" key="2">
    <source>
        <dbReference type="ARBA" id="ARBA00023125"/>
    </source>
</evidence>
<dbReference type="SMART" id="SM00342">
    <property type="entry name" value="HTH_ARAC"/>
    <property type="match status" value="1"/>
</dbReference>
<dbReference type="PANTHER" id="PTHR46796">
    <property type="entry name" value="HTH-TYPE TRANSCRIPTIONAL ACTIVATOR RHAS-RELATED"/>
    <property type="match status" value="1"/>
</dbReference>
<proteinExistence type="predicted"/>
<protein>
    <submittedName>
        <fullName evidence="5">AraC family transcriptional regulator</fullName>
    </submittedName>
</protein>
<reference evidence="6" key="1">
    <citation type="journal article" date="2019" name="Int. J. Syst. Evol. Microbiol.">
        <title>The Global Catalogue of Microorganisms (GCM) 10K type strain sequencing project: providing services to taxonomists for standard genome sequencing and annotation.</title>
        <authorList>
            <consortium name="The Broad Institute Genomics Platform"/>
            <consortium name="The Broad Institute Genome Sequencing Center for Infectious Disease"/>
            <person name="Wu L."/>
            <person name="Ma J."/>
        </authorList>
    </citation>
    <scope>NUCLEOTIDE SEQUENCE [LARGE SCALE GENOMIC DNA]</scope>
    <source>
        <strain evidence="6">JCM 18019</strain>
    </source>
</reference>
<sequence>MKIIQADSTFSFGPGDMLLFPRNQLSTIIKYPKDGRSYKSVVMTLTEDRLKRFYTKNPIKCTEQNKHRILSFEKHPLLESFFTSLLPYFDLETELPEKLSALKIEEALTILRTIDQSIDSILSDFSKPGKINLADFMEKNFMFNMPIEKFGYLTGRSLTTFKKDFKTAFQTTPQKWLTQKRLELAHYQLSEKKRRPVEIYYETGFENLSHFSYAFKKQYGYSPTELLNSKN</sequence>
<evidence type="ECO:0000259" key="4">
    <source>
        <dbReference type="PROSITE" id="PS01124"/>
    </source>
</evidence>
<dbReference type="InterPro" id="IPR050204">
    <property type="entry name" value="AraC_XylS_family_regulators"/>
</dbReference>
<dbReference type="InterPro" id="IPR054015">
    <property type="entry name" value="ExsA-like_N"/>
</dbReference>